<dbReference type="CDD" id="cd00082">
    <property type="entry name" value="HisKA"/>
    <property type="match status" value="1"/>
</dbReference>
<feature type="region of interest" description="Disordered" evidence="8">
    <location>
        <begin position="1187"/>
        <end position="1212"/>
    </location>
</feature>
<dbReference type="Gene3D" id="3.30.450.20">
    <property type="entry name" value="PAS domain"/>
    <property type="match status" value="4"/>
</dbReference>
<dbReference type="CDD" id="cd00130">
    <property type="entry name" value="PAS"/>
    <property type="match status" value="2"/>
</dbReference>
<evidence type="ECO:0000256" key="5">
    <source>
        <dbReference type="ARBA" id="ARBA00022777"/>
    </source>
</evidence>
<keyword evidence="5" id="KW-0418">Kinase</keyword>
<dbReference type="Gene3D" id="1.10.287.130">
    <property type="match status" value="1"/>
</dbReference>
<dbReference type="PANTHER" id="PTHR43547:SF2">
    <property type="entry name" value="HYBRID SIGNAL TRANSDUCTION HISTIDINE KINASE C"/>
    <property type="match status" value="1"/>
</dbReference>
<feature type="domain" description="PAC" evidence="12">
    <location>
        <begin position="904"/>
        <end position="957"/>
    </location>
</feature>
<dbReference type="Pfam" id="PF08448">
    <property type="entry name" value="PAS_4"/>
    <property type="match status" value="3"/>
</dbReference>
<dbReference type="InterPro" id="IPR001610">
    <property type="entry name" value="PAC"/>
</dbReference>
<dbReference type="Proteomes" id="UP000716322">
    <property type="component" value="Unassembled WGS sequence"/>
</dbReference>
<feature type="compositionally biased region" description="Low complexity" evidence="8">
    <location>
        <begin position="25"/>
        <end position="34"/>
    </location>
</feature>
<comment type="catalytic activity">
    <reaction evidence="1">
        <text>ATP + protein L-histidine = ADP + protein N-phospho-L-histidine.</text>
        <dbReference type="EC" id="2.7.13.3"/>
    </reaction>
</comment>
<dbReference type="SUPFAM" id="SSF47384">
    <property type="entry name" value="Homodimeric domain of signal transducing histidine kinase"/>
    <property type="match status" value="1"/>
</dbReference>
<keyword evidence="4" id="KW-0808">Transferase</keyword>
<dbReference type="Pfam" id="PF02518">
    <property type="entry name" value="HATPase_c"/>
    <property type="match status" value="1"/>
</dbReference>
<dbReference type="PROSITE" id="PS50110">
    <property type="entry name" value="RESPONSE_REGULATORY"/>
    <property type="match status" value="2"/>
</dbReference>
<feature type="domain" description="PAS" evidence="11">
    <location>
        <begin position="710"/>
        <end position="754"/>
    </location>
</feature>
<evidence type="ECO:0000256" key="8">
    <source>
        <dbReference type="SAM" id="MobiDB-lite"/>
    </source>
</evidence>
<dbReference type="Pfam" id="PF00512">
    <property type="entry name" value="HisKA"/>
    <property type="match status" value="1"/>
</dbReference>
<dbReference type="InterPro" id="IPR003594">
    <property type="entry name" value="HATPase_dom"/>
</dbReference>
<dbReference type="InterPro" id="IPR000014">
    <property type="entry name" value="PAS"/>
</dbReference>
<dbReference type="Gene3D" id="3.30.450.40">
    <property type="match status" value="1"/>
</dbReference>
<feature type="modified residue" description="4-aspartylphosphate" evidence="6">
    <location>
        <position position="165"/>
    </location>
</feature>
<keyword evidence="14" id="KW-1185">Reference proteome</keyword>
<dbReference type="SMART" id="SM00091">
    <property type="entry name" value="PAS"/>
    <property type="match status" value="4"/>
</dbReference>
<feature type="domain" description="PAC" evidence="12">
    <location>
        <begin position="332"/>
        <end position="384"/>
    </location>
</feature>
<dbReference type="NCBIfam" id="TIGR00229">
    <property type="entry name" value="sensory_box"/>
    <property type="match status" value="3"/>
</dbReference>
<keyword evidence="3 6" id="KW-0597">Phosphoprotein</keyword>
<name>A0ABX0PA92_9BURK</name>
<evidence type="ECO:0000313" key="13">
    <source>
        <dbReference type="EMBL" id="NIA54216.1"/>
    </source>
</evidence>
<dbReference type="Pfam" id="PF00989">
    <property type="entry name" value="PAS"/>
    <property type="match status" value="1"/>
</dbReference>
<dbReference type="PRINTS" id="PR00344">
    <property type="entry name" value="BCTRLSENSOR"/>
</dbReference>
<evidence type="ECO:0000256" key="4">
    <source>
        <dbReference type="ARBA" id="ARBA00022679"/>
    </source>
</evidence>
<dbReference type="Pfam" id="PF13185">
    <property type="entry name" value="GAF_2"/>
    <property type="match status" value="1"/>
</dbReference>
<dbReference type="SMART" id="SM00388">
    <property type="entry name" value="HisKA"/>
    <property type="match status" value="1"/>
</dbReference>
<dbReference type="SUPFAM" id="SSF55874">
    <property type="entry name" value="ATPase domain of HSP90 chaperone/DNA topoisomerase II/histidine kinase"/>
    <property type="match status" value="1"/>
</dbReference>
<keyword evidence="7" id="KW-0175">Coiled coil</keyword>
<evidence type="ECO:0000259" key="12">
    <source>
        <dbReference type="PROSITE" id="PS50113"/>
    </source>
</evidence>
<sequence length="1338" mass="145574">MRVTKSSSRVRVRRATASTRRRTNARANIIATAAPKVTASAPAHASNGLPRKDNWPVRDRNGNIIETLQRCKSQPLVWGRAPARRAQLTFSRTRHTLSYLHQSLAAQPMPPDQTTKILLVDDQPANLAVLEAILADLGQTLVAVTSGEAALREVLANDFAVVLLDVRMPTMNGFELAGLIREHPRTHSLPIIFLTAGDAAEFPLERAYALGAVDYLTKPFNPVVLRAKVAVFIDLFRKNVELARIEEERHRAQLRSRDARLRLILDNIRDYAFIGTDVERIVTEWEGGAAAITGWDADAVHGRSADVLFTAEDAAAGVPAQEARRALEQGRADDRRWHVRRDGSRFYADGVLVPLRDEAGTHVGFAKIIRDATAEKLAAERLAESERRLDDSRREAEAERERLLRELQAASERMRDIFHRAPAIMCVMSGPEHVIEMANQRYLELAGGRPLAQRPVRVALPELEGQGFVDVLDRVYRTGEAVEGHNVRLLMLQDADGNGAAVAEHFLDFVCMALRDPDGSVSGVLLHGVDVTERTRANLLAIGQRGALELAVTDAPLGDVLDVLARTAEDYGGGAALASVQLMAPDGRLRHAAAPSLDVDFQRALDAVPVDPVAGAAGSAAWRGEPIGCADIATDPLWQPYVAIARAHGVAAARALPILAPSGAVLGTFTLYYRERRLPGPQEEAALALLANTASLVIGQRHEAAERQAAEHRSRAILESMSEGFIALDPAWRITYANGAAEAVTRRQRTELVGAQFWDLFARLRGGPQEQALRRTALEGTRSRIEAYDDDQHRWFEINSFPMGAAGAETGGLALYFRDETDRRRAEEGIRRLAAVAEQSSDFIGIFTPDAGGIYLNPAGRRLAGLDERTNIAAWRMIDFFPREDRPFVRDHVMAALTGIAAAWEGELRLAQPDGRESVPVYFKGFAVRDADGNNIGLATITRDITAQKRAEDELRRVAADLSEADHRKSEFLATLAHELRNPLAPIRTGLDLLRMAPREPDAAARVHAMMDRQLGHLIHLVDDLLDIARITRGKIELKKEEVDLKAIVQMAVETSAALLESHGHRLVVDVPAEPLPLLADVTRMVQVLSNLLNNAAKYTPSGGRVALGAWREDGHAVVAVSDSGIGIPPEAIGSVFEMFTQVRGSLDRAQGGLGIGLSLVRRLVELHGGRVNAFSAGRGRGSTFTVRLPLHPGSPHARAAGAESGDRAEPRPPVPLRVLVVDDNADAADSLVALLEVLGHTAWVARDGPQGLHLALDVRPDLVLLDIGLPGMSGYEVARAIRHSQGVRQIVLIALTGWGAQSDQQQSHDAGFDQHLTKPVSLEALEQALAAAARTLP</sequence>
<dbReference type="SMART" id="SM00387">
    <property type="entry name" value="HATPase_c"/>
    <property type="match status" value="1"/>
</dbReference>
<dbReference type="PANTHER" id="PTHR43547">
    <property type="entry name" value="TWO-COMPONENT HISTIDINE KINASE"/>
    <property type="match status" value="1"/>
</dbReference>
<evidence type="ECO:0000259" key="10">
    <source>
        <dbReference type="PROSITE" id="PS50110"/>
    </source>
</evidence>
<dbReference type="PROSITE" id="PS50112">
    <property type="entry name" value="PAS"/>
    <property type="match status" value="1"/>
</dbReference>
<dbReference type="InterPro" id="IPR036097">
    <property type="entry name" value="HisK_dim/P_sf"/>
</dbReference>
<dbReference type="SMART" id="SM00086">
    <property type="entry name" value="PAC"/>
    <property type="match status" value="2"/>
</dbReference>
<feature type="modified residue" description="4-aspartylphosphate" evidence="6">
    <location>
        <position position="1267"/>
    </location>
</feature>
<evidence type="ECO:0000313" key="14">
    <source>
        <dbReference type="Proteomes" id="UP000716322"/>
    </source>
</evidence>
<gene>
    <name evidence="13" type="ORF">HAV22_11300</name>
</gene>
<feature type="domain" description="Response regulatory" evidence="10">
    <location>
        <begin position="1218"/>
        <end position="1334"/>
    </location>
</feature>
<dbReference type="InterPro" id="IPR029016">
    <property type="entry name" value="GAF-like_dom_sf"/>
</dbReference>
<dbReference type="EC" id="2.7.13.3" evidence="2"/>
<feature type="region of interest" description="Disordered" evidence="8">
    <location>
        <begin position="1"/>
        <end position="57"/>
    </location>
</feature>
<dbReference type="InterPro" id="IPR001789">
    <property type="entry name" value="Sig_transdc_resp-reg_receiver"/>
</dbReference>
<dbReference type="SMART" id="SM00065">
    <property type="entry name" value="GAF"/>
    <property type="match status" value="1"/>
</dbReference>
<dbReference type="InterPro" id="IPR000700">
    <property type="entry name" value="PAS-assoc_C"/>
</dbReference>
<dbReference type="InterPro" id="IPR003661">
    <property type="entry name" value="HisK_dim/P_dom"/>
</dbReference>
<feature type="domain" description="Response regulatory" evidence="10">
    <location>
        <begin position="116"/>
        <end position="233"/>
    </location>
</feature>
<organism evidence="13 14">
    <name type="scientific">Telluria antibiotica</name>
    <dbReference type="NCBI Taxonomy" id="2717319"/>
    <lineage>
        <taxon>Bacteria</taxon>
        <taxon>Pseudomonadati</taxon>
        <taxon>Pseudomonadota</taxon>
        <taxon>Betaproteobacteria</taxon>
        <taxon>Burkholderiales</taxon>
        <taxon>Oxalobacteraceae</taxon>
        <taxon>Telluria group</taxon>
        <taxon>Telluria</taxon>
    </lineage>
</organism>
<dbReference type="InterPro" id="IPR003018">
    <property type="entry name" value="GAF"/>
</dbReference>
<dbReference type="Gene3D" id="3.40.50.2300">
    <property type="match status" value="2"/>
</dbReference>
<evidence type="ECO:0000256" key="7">
    <source>
        <dbReference type="SAM" id="Coils"/>
    </source>
</evidence>
<feature type="coiled-coil region" evidence="7">
    <location>
        <begin position="375"/>
        <end position="420"/>
    </location>
</feature>
<dbReference type="InterPro" id="IPR004358">
    <property type="entry name" value="Sig_transdc_His_kin-like_C"/>
</dbReference>
<dbReference type="InterPro" id="IPR035965">
    <property type="entry name" value="PAS-like_dom_sf"/>
</dbReference>
<comment type="caution">
    <text evidence="13">The sequence shown here is derived from an EMBL/GenBank/DDBJ whole genome shotgun (WGS) entry which is preliminary data.</text>
</comment>
<dbReference type="Pfam" id="PF00072">
    <property type="entry name" value="Response_reg"/>
    <property type="match status" value="2"/>
</dbReference>
<dbReference type="PROSITE" id="PS50109">
    <property type="entry name" value="HIS_KIN"/>
    <property type="match status" value="1"/>
</dbReference>
<evidence type="ECO:0000256" key="1">
    <source>
        <dbReference type="ARBA" id="ARBA00000085"/>
    </source>
</evidence>
<dbReference type="InterPro" id="IPR013656">
    <property type="entry name" value="PAS_4"/>
</dbReference>
<dbReference type="InterPro" id="IPR013767">
    <property type="entry name" value="PAS_fold"/>
</dbReference>
<evidence type="ECO:0000256" key="6">
    <source>
        <dbReference type="PROSITE-ProRule" id="PRU00169"/>
    </source>
</evidence>
<dbReference type="SUPFAM" id="SSF52172">
    <property type="entry name" value="CheY-like"/>
    <property type="match status" value="2"/>
</dbReference>
<proteinExistence type="predicted"/>
<dbReference type="CDD" id="cd16922">
    <property type="entry name" value="HATPase_EvgS-ArcB-TorS-like"/>
    <property type="match status" value="1"/>
</dbReference>
<evidence type="ECO:0000256" key="3">
    <source>
        <dbReference type="ARBA" id="ARBA00022553"/>
    </source>
</evidence>
<evidence type="ECO:0000259" key="11">
    <source>
        <dbReference type="PROSITE" id="PS50112"/>
    </source>
</evidence>
<evidence type="ECO:0000259" key="9">
    <source>
        <dbReference type="PROSITE" id="PS50109"/>
    </source>
</evidence>
<dbReference type="EMBL" id="JAAQOM010000006">
    <property type="protein sequence ID" value="NIA54216.1"/>
    <property type="molecule type" value="Genomic_DNA"/>
</dbReference>
<dbReference type="InterPro" id="IPR005467">
    <property type="entry name" value="His_kinase_dom"/>
</dbReference>
<dbReference type="Gene3D" id="3.30.565.10">
    <property type="entry name" value="Histidine kinase-like ATPase, C-terminal domain"/>
    <property type="match status" value="1"/>
</dbReference>
<dbReference type="PROSITE" id="PS50113">
    <property type="entry name" value="PAC"/>
    <property type="match status" value="2"/>
</dbReference>
<protein>
    <recommendedName>
        <fullName evidence="2">histidine kinase</fullName>
        <ecNumber evidence="2">2.7.13.3</ecNumber>
    </recommendedName>
</protein>
<dbReference type="CDD" id="cd17580">
    <property type="entry name" value="REC_2_DhkD-like"/>
    <property type="match status" value="1"/>
</dbReference>
<dbReference type="SUPFAM" id="SSF55785">
    <property type="entry name" value="PYP-like sensor domain (PAS domain)"/>
    <property type="match status" value="4"/>
</dbReference>
<feature type="compositionally biased region" description="Basic residues" evidence="8">
    <location>
        <begin position="8"/>
        <end position="24"/>
    </location>
</feature>
<dbReference type="InterPro" id="IPR011006">
    <property type="entry name" value="CheY-like_superfamily"/>
</dbReference>
<reference evidence="13 14" key="1">
    <citation type="submission" date="2020-03" db="EMBL/GenBank/DDBJ databases">
        <title>Genome sequence of strain Massilia sp. TW-1.</title>
        <authorList>
            <person name="Chaudhary D.K."/>
        </authorList>
    </citation>
    <scope>NUCLEOTIDE SEQUENCE [LARGE SCALE GENOMIC DNA]</scope>
    <source>
        <strain evidence="13 14">TW-1</strain>
    </source>
</reference>
<evidence type="ECO:0000256" key="2">
    <source>
        <dbReference type="ARBA" id="ARBA00012438"/>
    </source>
</evidence>
<dbReference type="InterPro" id="IPR036890">
    <property type="entry name" value="HATPase_C_sf"/>
</dbReference>
<dbReference type="SUPFAM" id="SSF55781">
    <property type="entry name" value="GAF domain-like"/>
    <property type="match status" value="1"/>
</dbReference>
<accession>A0ABX0PA92</accession>
<dbReference type="SMART" id="SM00448">
    <property type="entry name" value="REC"/>
    <property type="match status" value="2"/>
</dbReference>
<feature type="domain" description="Histidine kinase" evidence="9">
    <location>
        <begin position="975"/>
        <end position="1193"/>
    </location>
</feature>